<keyword evidence="7" id="KW-1185">Reference proteome</keyword>
<keyword evidence="4 5" id="KW-0472">Membrane</keyword>
<organism evidence="6 7">
    <name type="scientific">Gimesia aquarii</name>
    <dbReference type="NCBI Taxonomy" id="2527964"/>
    <lineage>
        <taxon>Bacteria</taxon>
        <taxon>Pseudomonadati</taxon>
        <taxon>Planctomycetota</taxon>
        <taxon>Planctomycetia</taxon>
        <taxon>Planctomycetales</taxon>
        <taxon>Planctomycetaceae</taxon>
        <taxon>Gimesia</taxon>
    </lineage>
</organism>
<name>A0A517WXG9_9PLAN</name>
<dbReference type="PANTHER" id="PTHR10361:SF28">
    <property type="entry name" value="P3 PROTEIN-RELATED"/>
    <property type="match status" value="1"/>
</dbReference>
<dbReference type="InterPro" id="IPR038770">
    <property type="entry name" value="Na+/solute_symporter_sf"/>
</dbReference>
<evidence type="ECO:0000256" key="4">
    <source>
        <dbReference type="ARBA" id="ARBA00023136"/>
    </source>
</evidence>
<dbReference type="OrthoDB" id="9806785at2"/>
<dbReference type="GO" id="GO:0016020">
    <property type="term" value="C:membrane"/>
    <property type="evidence" value="ECO:0007669"/>
    <property type="project" value="UniProtKB-SubCell"/>
</dbReference>
<feature type="transmembrane region" description="Helical" evidence="5">
    <location>
        <begin position="224"/>
        <end position="248"/>
    </location>
</feature>
<keyword evidence="3 5" id="KW-1133">Transmembrane helix</keyword>
<dbReference type="EMBL" id="CP037422">
    <property type="protein sequence ID" value="QDU09912.1"/>
    <property type="molecule type" value="Genomic_DNA"/>
</dbReference>
<evidence type="ECO:0000256" key="1">
    <source>
        <dbReference type="ARBA" id="ARBA00004141"/>
    </source>
</evidence>
<feature type="transmembrane region" description="Helical" evidence="5">
    <location>
        <begin position="74"/>
        <end position="96"/>
    </location>
</feature>
<evidence type="ECO:0000256" key="2">
    <source>
        <dbReference type="ARBA" id="ARBA00022692"/>
    </source>
</evidence>
<reference evidence="6 7" key="1">
    <citation type="submission" date="2019-03" db="EMBL/GenBank/DDBJ databases">
        <title>Deep-cultivation of Planctomycetes and their phenomic and genomic characterization uncovers novel biology.</title>
        <authorList>
            <person name="Wiegand S."/>
            <person name="Jogler M."/>
            <person name="Boedeker C."/>
            <person name="Pinto D."/>
            <person name="Vollmers J."/>
            <person name="Rivas-Marin E."/>
            <person name="Kohn T."/>
            <person name="Peeters S.H."/>
            <person name="Heuer A."/>
            <person name="Rast P."/>
            <person name="Oberbeckmann S."/>
            <person name="Bunk B."/>
            <person name="Jeske O."/>
            <person name="Meyerdierks A."/>
            <person name="Storesund J.E."/>
            <person name="Kallscheuer N."/>
            <person name="Luecker S."/>
            <person name="Lage O.M."/>
            <person name="Pohl T."/>
            <person name="Merkel B.J."/>
            <person name="Hornburger P."/>
            <person name="Mueller R.-W."/>
            <person name="Bruemmer F."/>
            <person name="Labrenz M."/>
            <person name="Spormann A.M."/>
            <person name="Op den Camp H."/>
            <person name="Overmann J."/>
            <person name="Amann R."/>
            <person name="Jetten M.S.M."/>
            <person name="Mascher T."/>
            <person name="Medema M.H."/>
            <person name="Devos D.P."/>
            <person name="Kaster A.-K."/>
            <person name="Ovreas L."/>
            <person name="Rohde M."/>
            <person name="Galperin M.Y."/>
            <person name="Jogler C."/>
        </authorList>
    </citation>
    <scope>NUCLEOTIDE SEQUENCE [LARGE SCALE GENOMIC DNA]</scope>
    <source>
        <strain evidence="6 7">V202</strain>
    </source>
</reference>
<evidence type="ECO:0000256" key="3">
    <source>
        <dbReference type="ARBA" id="ARBA00022989"/>
    </source>
</evidence>
<feature type="transmembrane region" description="Helical" evidence="5">
    <location>
        <begin position="195"/>
        <end position="218"/>
    </location>
</feature>
<accession>A0A517WXG9</accession>
<feature type="transmembrane region" description="Helical" evidence="5">
    <location>
        <begin position="43"/>
        <end position="62"/>
    </location>
</feature>
<feature type="transmembrane region" description="Helical" evidence="5">
    <location>
        <begin position="131"/>
        <end position="151"/>
    </location>
</feature>
<sequence length="320" mass="34959">MTRFWCSVSKIPFTFWVLVFAICGYLFPWLFTWNWEGWELREAISPLVQVIMFGMGVTMTFADFSRVLKMPRAVLIGIVCQYSIMPFLAWWFASMFQLETEVAAGLILIGSCPGGVSSNVIAYIARANVPLSVTMTASSTLLSPFVTPLVMKFWADQYVSIEFLPMMRSIFLMILVPVLLGLLANRYAHQIVEKIIGILPVIAMFAICVIIAITIALAKNELATVGLALLGAAVCQNATGYVLGYGVARCLKLNQRDCRTVALEVGIQNGGMATGLAIHVLKSPVIALGSAVFGPWSAISSSVLASYWKRSSSAELKSES</sequence>
<proteinExistence type="predicted"/>
<dbReference type="Proteomes" id="UP000318384">
    <property type="component" value="Chromosome"/>
</dbReference>
<dbReference type="AlphaFoldDB" id="A0A517WXG9"/>
<feature type="transmembrane region" description="Helical" evidence="5">
    <location>
        <begin position="12"/>
        <end position="31"/>
    </location>
</feature>
<feature type="transmembrane region" description="Helical" evidence="5">
    <location>
        <begin position="102"/>
        <end position="124"/>
    </location>
</feature>
<dbReference type="InterPro" id="IPR002657">
    <property type="entry name" value="BilAc:Na_symport/Acr3"/>
</dbReference>
<keyword evidence="2 5" id="KW-0812">Transmembrane</keyword>
<protein>
    <submittedName>
        <fullName evidence="6">Sodium Bile acid symporter family protein</fullName>
    </submittedName>
</protein>
<evidence type="ECO:0000313" key="6">
    <source>
        <dbReference type="EMBL" id="QDU09912.1"/>
    </source>
</evidence>
<dbReference type="Gene3D" id="1.20.1530.20">
    <property type="match status" value="1"/>
</dbReference>
<evidence type="ECO:0000256" key="5">
    <source>
        <dbReference type="SAM" id="Phobius"/>
    </source>
</evidence>
<dbReference type="InterPro" id="IPR004710">
    <property type="entry name" value="Bilac:Na_transpt"/>
</dbReference>
<dbReference type="RefSeq" id="WP_145176897.1">
    <property type="nucleotide sequence ID" value="NZ_CP037422.1"/>
</dbReference>
<dbReference type="Pfam" id="PF01758">
    <property type="entry name" value="SBF"/>
    <property type="match status" value="1"/>
</dbReference>
<feature type="transmembrane region" description="Helical" evidence="5">
    <location>
        <begin position="163"/>
        <end position="183"/>
    </location>
</feature>
<dbReference type="PANTHER" id="PTHR10361">
    <property type="entry name" value="SODIUM-BILE ACID COTRANSPORTER"/>
    <property type="match status" value="1"/>
</dbReference>
<evidence type="ECO:0000313" key="7">
    <source>
        <dbReference type="Proteomes" id="UP000318384"/>
    </source>
</evidence>
<comment type="subcellular location">
    <subcellularLocation>
        <location evidence="1">Membrane</location>
        <topology evidence="1">Multi-pass membrane protein</topology>
    </subcellularLocation>
</comment>
<gene>
    <name evidence="6" type="ORF">V202x_33090</name>
</gene>